<dbReference type="KEGG" id="bany:112047933"/>
<sequence length="242" mass="26732">MRQNTIDTPIPKYNLIEKCHRSTLGIAAKANFTSLISCQRLGIEKKALALNFSPEMALRSGEPLEYTCEVLKCAEAEGGLSLTNDTRYDYYSIYGKPLPNVNSTCVPAAGMFFLLLKKRNFTQVQASCKEINGVLADVSSEQRTDALGQLLTSAGISAAYVGMWSKNDSVFYSNNDALDCTTYRAWAPGFPRRSTNMSCVVLTNSRMWKTVSCNVRYEALCELIPGGPYKRGSIFPTKPRNG</sequence>
<dbReference type="CTD" id="100174847"/>
<protein>
    <submittedName>
        <fullName evidence="3">Uncharacterized protein LOC112047933</fullName>
    </submittedName>
</protein>
<dbReference type="SMART" id="SM00034">
    <property type="entry name" value="CLECT"/>
    <property type="match status" value="1"/>
</dbReference>
<name>A0A6J1N7B7_BICAN</name>
<gene>
    <name evidence="3" type="primary">LOC112047933</name>
</gene>
<dbReference type="InterPro" id="IPR001304">
    <property type="entry name" value="C-type_lectin-like"/>
</dbReference>
<dbReference type="RefSeq" id="XP_023941012.1">
    <property type="nucleotide sequence ID" value="XM_024085244.2"/>
</dbReference>
<keyword evidence="2" id="KW-1185">Reference proteome</keyword>
<feature type="domain" description="C-type lectin" evidence="1">
    <location>
        <begin position="112"/>
        <end position="222"/>
    </location>
</feature>
<dbReference type="GeneID" id="112047933"/>
<evidence type="ECO:0000259" key="1">
    <source>
        <dbReference type="PROSITE" id="PS50041"/>
    </source>
</evidence>
<dbReference type="Pfam" id="PF00059">
    <property type="entry name" value="Lectin_C"/>
    <property type="match status" value="1"/>
</dbReference>
<dbReference type="CDD" id="cd00037">
    <property type="entry name" value="CLECT"/>
    <property type="match status" value="1"/>
</dbReference>
<dbReference type="InterPro" id="IPR016186">
    <property type="entry name" value="C-type_lectin-like/link_sf"/>
</dbReference>
<dbReference type="PROSITE" id="PS50041">
    <property type="entry name" value="C_TYPE_LECTIN_2"/>
    <property type="match status" value="1"/>
</dbReference>
<dbReference type="SUPFAM" id="SSF56436">
    <property type="entry name" value="C-type lectin-like"/>
    <property type="match status" value="1"/>
</dbReference>
<dbReference type="InterPro" id="IPR016187">
    <property type="entry name" value="CTDL_fold"/>
</dbReference>
<proteinExistence type="predicted"/>
<evidence type="ECO:0000313" key="2">
    <source>
        <dbReference type="Proteomes" id="UP001652582"/>
    </source>
</evidence>
<organism evidence="2 3">
    <name type="scientific">Bicyclus anynana</name>
    <name type="common">Squinting bush brown butterfly</name>
    <dbReference type="NCBI Taxonomy" id="110368"/>
    <lineage>
        <taxon>Eukaryota</taxon>
        <taxon>Metazoa</taxon>
        <taxon>Ecdysozoa</taxon>
        <taxon>Arthropoda</taxon>
        <taxon>Hexapoda</taxon>
        <taxon>Insecta</taxon>
        <taxon>Pterygota</taxon>
        <taxon>Neoptera</taxon>
        <taxon>Endopterygota</taxon>
        <taxon>Lepidoptera</taxon>
        <taxon>Glossata</taxon>
        <taxon>Ditrysia</taxon>
        <taxon>Papilionoidea</taxon>
        <taxon>Nymphalidae</taxon>
        <taxon>Satyrinae</taxon>
        <taxon>Satyrini</taxon>
        <taxon>Mycalesina</taxon>
        <taxon>Bicyclus</taxon>
    </lineage>
</organism>
<dbReference type="Gene3D" id="3.10.100.10">
    <property type="entry name" value="Mannose-Binding Protein A, subunit A"/>
    <property type="match status" value="1"/>
</dbReference>
<dbReference type="Proteomes" id="UP001652582">
    <property type="component" value="Chromosome 3"/>
</dbReference>
<dbReference type="AlphaFoldDB" id="A0A6J1N7B7"/>
<reference evidence="3" key="1">
    <citation type="submission" date="2025-08" db="UniProtKB">
        <authorList>
            <consortium name="RefSeq"/>
        </authorList>
    </citation>
    <scope>IDENTIFICATION</scope>
</reference>
<accession>A0A6J1N7B7</accession>
<dbReference type="OrthoDB" id="8066719at2759"/>
<evidence type="ECO:0000313" key="3">
    <source>
        <dbReference type="RefSeq" id="XP_023941012.1"/>
    </source>
</evidence>